<accession>A0A3B1BIL8</accession>
<gene>
    <name evidence="2" type="ORF">MNBD_GAMMA25-1715</name>
</gene>
<proteinExistence type="predicted"/>
<evidence type="ECO:0000313" key="2">
    <source>
        <dbReference type="EMBL" id="VAX11268.1"/>
    </source>
</evidence>
<feature type="domain" description="LysM" evidence="1">
    <location>
        <begin position="127"/>
        <end position="178"/>
    </location>
</feature>
<organism evidence="2">
    <name type="scientific">hydrothermal vent metagenome</name>
    <dbReference type="NCBI Taxonomy" id="652676"/>
    <lineage>
        <taxon>unclassified sequences</taxon>
        <taxon>metagenomes</taxon>
        <taxon>ecological metagenomes</taxon>
    </lineage>
</organism>
<dbReference type="Gene3D" id="3.10.350.10">
    <property type="entry name" value="LysM domain"/>
    <property type="match status" value="1"/>
</dbReference>
<dbReference type="AlphaFoldDB" id="A0A3B1BIL8"/>
<dbReference type="InterPro" id="IPR036779">
    <property type="entry name" value="LysM_dom_sf"/>
</dbReference>
<dbReference type="PROSITE" id="PS51782">
    <property type="entry name" value="LYSM"/>
    <property type="match status" value="1"/>
</dbReference>
<reference evidence="2" key="1">
    <citation type="submission" date="2018-06" db="EMBL/GenBank/DDBJ databases">
        <authorList>
            <person name="Zhirakovskaya E."/>
        </authorList>
    </citation>
    <scope>NUCLEOTIDE SEQUENCE</scope>
</reference>
<dbReference type="PANTHER" id="PTHR34700:SF4">
    <property type="entry name" value="PHAGE-LIKE ELEMENT PBSX PROTEIN XKDP"/>
    <property type="match status" value="1"/>
</dbReference>
<dbReference type="InterPro" id="IPR018392">
    <property type="entry name" value="LysM"/>
</dbReference>
<name>A0A3B1BIL8_9ZZZZ</name>
<dbReference type="PANTHER" id="PTHR34700">
    <property type="entry name" value="POTASSIUM BINDING PROTEIN KBP"/>
    <property type="match status" value="1"/>
</dbReference>
<dbReference type="InterPro" id="IPR052196">
    <property type="entry name" value="Bact_Kbp"/>
</dbReference>
<evidence type="ECO:0000259" key="1">
    <source>
        <dbReference type="PROSITE" id="PS51782"/>
    </source>
</evidence>
<dbReference type="EMBL" id="UOFY01000066">
    <property type="protein sequence ID" value="VAX11268.1"/>
    <property type="molecule type" value="Genomic_DNA"/>
</dbReference>
<protein>
    <recommendedName>
        <fullName evidence="1">LysM domain-containing protein</fullName>
    </recommendedName>
</protein>
<dbReference type="PROSITE" id="PS51257">
    <property type="entry name" value="PROKAR_LIPOPROTEIN"/>
    <property type="match status" value="1"/>
</dbReference>
<sequence length="215" mass="23085">MKIFHSLKLALLLVLTIGLAVGCASTTEEVGQDDAAAAIAAATKANDKARAEEYEWRDTGKLIKQAEKAMADGKYDEAIKLANKARRQAENAVKQKYSELDRVGAATAAATVTSDDSGAMAASGSMQKYEVMRGDNLWDISAKPSVYDNPYNWPLIYKNNSDQIKDADLIHPGQMLDIESTPSAADVDAAVAHARSRGSWSLGAVEDSDTAYLAR</sequence>
<dbReference type="CDD" id="cd00118">
    <property type="entry name" value="LysM"/>
    <property type="match status" value="1"/>
</dbReference>